<comment type="caution">
    <text evidence="3">The sequence shown here is derived from an EMBL/GenBank/DDBJ whole genome shotgun (WGS) entry which is preliminary data.</text>
</comment>
<evidence type="ECO:0000313" key="3">
    <source>
        <dbReference type="EMBL" id="KAH7304319.1"/>
    </source>
</evidence>
<reference evidence="3" key="1">
    <citation type="journal article" date="2021" name="Nat. Commun.">
        <title>Genetic determinants of endophytism in the Arabidopsis root mycobiome.</title>
        <authorList>
            <person name="Mesny F."/>
            <person name="Miyauchi S."/>
            <person name="Thiergart T."/>
            <person name="Pickel B."/>
            <person name="Atanasova L."/>
            <person name="Karlsson M."/>
            <person name="Huettel B."/>
            <person name="Barry K.W."/>
            <person name="Haridas S."/>
            <person name="Chen C."/>
            <person name="Bauer D."/>
            <person name="Andreopoulos W."/>
            <person name="Pangilinan J."/>
            <person name="LaButti K."/>
            <person name="Riley R."/>
            <person name="Lipzen A."/>
            <person name="Clum A."/>
            <person name="Drula E."/>
            <person name="Henrissat B."/>
            <person name="Kohler A."/>
            <person name="Grigoriev I.V."/>
            <person name="Martin F.M."/>
            <person name="Hacquard S."/>
        </authorList>
    </citation>
    <scope>NUCLEOTIDE SEQUENCE</scope>
    <source>
        <strain evidence="3">MPI-CAGE-CH-0235</strain>
    </source>
</reference>
<keyword evidence="4" id="KW-1185">Reference proteome</keyword>
<dbReference type="InterPro" id="IPR009799">
    <property type="entry name" value="EthD_dom"/>
</dbReference>
<accession>A0A8K0SHJ0</accession>
<evidence type="ECO:0000313" key="4">
    <source>
        <dbReference type="Proteomes" id="UP000813444"/>
    </source>
</evidence>
<evidence type="ECO:0000259" key="2">
    <source>
        <dbReference type="Pfam" id="PF07110"/>
    </source>
</evidence>
<dbReference type="Proteomes" id="UP000813444">
    <property type="component" value="Unassembled WGS sequence"/>
</dbReference>
<dbReference type="OrthoDB" id="3183782at2759"/>
<sequence length="150" mass="17589">MAAQEQQMPMLKISILHYRDQSKDEETWIKWYLEEQIPRFIPIAHRHGIDRCELYVTPQAFKEKFQVDLDELKGGCAEGWTMAPYDAATIYWVTDPQKLRNMLADPEWNDKVVPFEKGWIDQHKVDVQAGTQTTYIEEGNIVNVVPKSYD</sequence>
<dbReference type="GO" id="GO:0016491">
    <property type="term" value="F:oxidoreductase activity"/>
    <property type="evidence" value="ECO:0007669"/>
    <property type="project" value="InterPro"/>
</dbReference>
<dbReference type="EMBL" id="JAGPNK010000024">
    <property type="protein sequence ID" value="KAH7304319.1"/>
    <property type="molecule type" value="Genomic_DNA"/>
</dbReference>
<dbReference type="InterPro" id="IPR011008">
    <property type="entry name" value="Dimeric_a/b-barrel"/>
</dbReference>
<protein>
    <recommendedName>
        <fullName evidence="2">EthD domain-containing protein</fullName>
    </recommendedName>
</protein>
<gene>
    <name evidence="3" type="ORF">B0I35DRAFT_445523</name>
</gene>
<feature type="domain" description="EthD" evidence="2">
    <location>
        <begin position="23"/>
        <end position="122"/>
    </location>
</feature>
<evidence type="ECO:0000256" key="1">
    <source>
        <dbReference type="ARBA" id="ARBA00005986"/>
    </source>
</evidence>
<proteinExistence type="inferred from homology"/>
<dbReference type="Pfam" id="PF07110">
    <property type="entry name" value="EthD"/>
    <property type="match status" value="1"/>
</dbReference>
<organism evidence="3 4">
    <name type="scientific">Stachybotrys elegans</name>
    <dbReference type="NCBI Taxonomy" id="80388"/>
    <lineage>
        <taxon>Eukaryota</taxon>
        <taxon>Fungi</taxon>
        <taxon>Dikarya</taxon>
        <taxon>Ascomycota</taxon>
        <taxon>Pezizomycotina</taxon>
        <taxon>Sordariomycetes</taxon>
        <taxon>Hypocreomycetidae</taxon>
        <taxon>Hypocreales</taxon>
        <taxon>Stachybotryaceae</taxon>
        <taxon>Stachybotrys</taxon>
    </lineage>
</organism>
<name>A0A8K0SHJ0_9HYPO</name>
<dbReference type="SUPFAM" id="SSF54909">
    <property type="entry name" value="Dimeric alpha+beta barrel"/>
    <property type="match status" value="1"/>
</dbReference>
<comment type="similarity">
    <text evidence="1">Belongs to the tpcK family.</text>
</comment>
<dbReference type="AlphaFoldDB" id="A0A8K0SHJ0"/>